<gene>
    <name evidence="1" type="ORF">QSP1433_LOCUS11068</name>
</gene>
<organism evidence="1">
    <name type="scientific">Mucochytrium quahogii</name>
    <dbReference type="NCBI Taxonomy" id="96639"/>
    <lineage>
        <taxon>Eukaryota</taxon>
        <taxon>Sar</taxon>
        <taxon>Stramenopiles</taxon>
        <taxon>Bigyra</taxon>
        <taxon>Labyrinthulomycetes</taxon>
        <taxon>Thraustochytrida</taxon>
        <taxon>Thraustochytriidae</taxon>
        <taxon>Mucochytrium</taxon>
    </lineage>
</organism>
<name>A0A7S2S793_9STRA</name>
<evidence type="ECO:0000313" key="1">
    <source>
        <dbReference type="EMBL" id="CAD9691665.1"/>
    </source>
</evidence>
<accession>A0A7S2S793</accession>
<dbReference type="EMBL" id="HBHK01017498">
    <property type="protein sequence ID" value="CAD9691665.1"/>
    <property type="molecule type" value="Transcribed_RNA"/>
</dbReference>
<proteinExistence type="predicted"/>
<reference evidence="1" key="1">
    <citation type="submission" date="2021-01" db="EMBL/GenBank/DDBJ databases">
        <authorList>
            <person name="Corre E."/>
            <person name="Pelletier E."/>
            <person name="Niang G."/>
            <person name="Scheremetjew M."/>
            <person name="Finn R."/>
            <person name="Kale V."/>
            <person name="Holt S."/>
            <person name="Cochrane G."/>
            <person name="Meng A."/>
            <person name="Brown T."/>
            <person name="Cohen L."/>
        </authorList>
    </citation>
    <scope>NUCLEOTIDE SEQUENCE</scope>
    <source>
        <strain evidence="1">NY070348D</strain>
    </source>
</reference>
<dbReference type="AlphaFoldDB" id="A0A7S2S793"/>
<protein>
    <submittedName>
        <fullName evidence="1">Uncharacterized protein</fullName>
    </submittedName>
</protein>
<sequence length="117" mass="13027">MTAPEPEQRAESVHSGLRICQHRAYDANAAQAAQLALAEYQASSVSSSTLNHRLESFRLNFVAVHAAKPHAMARISDFPAFPPFNDSVTMQGGRFRQRFRVHPVMITRSQSLCARSM</sequence>